<dbReference type="GO" id="GO:0009228">
    <property type="term" value="P:thiamine biosynthetic process"/>
    <property type="evidence" value="ECO:0007669"/>
    <property type="project" value="UniProtKB-KW"/>
</dbReference>
<dbReference type="Proteomes" id="UP000771749">
    <property type="component" value="Unassembled WGS sequence"/>
</dbReference>
<dbReference type="GO" id="GO:0009030">
    <property type="term" value="F:thiamine-phosphate kinase activity"/>
    <property type="evidence" value="ECO:0007669"/>
    <property type="project" value="InterPro"/>
</dbReference>
<dbReference type="PANTHER" id="PTHR30270:SF0">
    <property type="entry name" value="THIAMINE-MONOPHOSPHATE KINASE"/>
    <property type="match status" value="1"/>
</dbReference>
<gene>
    <name evidence="3" type="ORF">IAC07_04370</name>
</gene>
<keyword evidence="3" id="KW-0418">Kinase</keyword>
<dbReference type="AlphaFoldDB" id="A0A940DN23"/>
<sequence>MQEEKFSEIGRIEAIEKLFDGTGYRPWDCSGAEAASKGDLAVTASRLLLEGIDFDLVYFPLKHLGYKSVISVIGELYASMAKPASISVVLGLSAKLDFGQTKEIWEGMAAAAKEHRVKRLSLDLVPSRNGLCISVSGTGFTSNLTARRRMPAKSMDLICISGNLGGAFMGMQVLEREKKKFSATKDDRNQPKLDDYRHLIGAYLKPEINPGTVEQLEDTGIIPSYGYLVTRGLGDAVKRLSRDSGFGVKIYVDKIPFPGKMFDVAKEFNVDPMSVAMNGGEDCRLLFTIPIGQHEKFRRDFQVYDVIGHLAKPEVGQTAVTPDGVEFPIKAQGWKQTEQE</sequence>
<evidence type="ECO:0000259" key="2">
    <source>
        <dbReference type="Pfam" id="PF00586"/>
    </source>
</evidence>
<evidence type="ECO:0000313" key="3">
    <source>
        <dbReference type="EMBL" id="MBO8453944.1"/>
    </source>
</evidence>
<keyword evidence="3" id="KW-0808">Transferase</keyword>
<dbReference type="Gene3D" id="3.90.650.10">
    <property type="entry name" value="PurM-like C-terminal domain"/>
    <property type="match status" value="1"/>
</dbReference>
<protein>
    <submittedName>
        <fullName evidence="3">Thiamine-phosphate kinase</fullName>
    </submittedName>
</protein>
<comment type="caution">
    <text evidence="3">The sequence shown here is derived from an EMBL/GenBank/DDBJ whole genome shotgun (WGS) entry which is preliminary data.</text>
</comment>
<dbReference type="InterPro" id="IPR016188">
    <property type="entry name" value="PurM-like_N"/>
</dbReference>
<accession>A0A940DN23</accession>
<feature type="domain" description="PurM-like N-terminal" evidence="2">
    <location>
        <begin position="47"/>
        <end position="140"/>
    </location>
</feature>
<dbReference type="SUPFAM" id="SSF56042">
    <property type="entry name" value="PurM C-terminal domain-like"/>
    <property type="match status" value="1"/>
</dbReference>
<evidence type="ECO:0000256" key="1">
    <source>
        <dbReference type="ARBA" id="ARBA00022977"/>
    </source>
</evidence>
<dbReference type="InterPro" id="IPR036921">
    <property type="entry name" value="PurM-like_N_sf"/>
</dbReference>
<dbReference type="InterPro" id="IPR006283">
    <property type="entry name" value="ThiL-like"/>
</dbReference>
<dbReference type="Pfam" id="PF00586">
    <property type="entry name" value="AIRS"/>
    <property type="match status" value="1"/>
</dbReference>
<dbReference type="Gene3D" id="3.30.1330.10">
    <property type="entry name" value="PurM-like, N-terminal domain"/>
    <property type="match status" value="1"/>
</dbReference>
<dbReference type="PANTHER" id="PTHR30270">
    <property type="entry name" value="THIAMINE-MONOPHOSPHATE KINASE"/>
    <property type="match status" value="1"/>
</dbReference>
<dbReference type="InterPro" id="IPR036676">
    <property type="entry name" value="PurM-like_C_sf"/>
</dbReference>
<evidence type="ECO:0000313" key="4">
    <source>
        <dbReference type="Proteomes" id="UP000771749"/>
    </source>
</evidence>
<organism evidence="3 4">
    <name type="scientific">Candidatus Cryptobacteroides gallistercoris</name>
    <dbReference type="NCBI Taxonomy" id="2840765"/>
    <lineage>
        <taxon>Bacteria</taxon>
        <taxon>Pseudomonadati</taxon>
        <taxon>Bacteroidota</taxon>
        <taxon>Bacteroidia</taxon>
        <taxon>Bacteroidales</taxon>
        <taxon>Candidatus Cryptobacteroides</taxon>
    </lineage>
</organism>
<reference evidence="3" key="2">
    <citation type="journal article" date="2021" name="PeerJ">
        <title>Extensive microbial diversity within the chicken gut microbiome revealed by metagenomics and culture.</title>
        <authorList>
            <person name="Gilroy R."/>
            <person name="Ravi A."/>
            <person name="Getino M."/>
            <person name="Pursley I."/>
            <person name="Horton D.L."/>
            <person name="Alikhan N.F."/>
            <person name="Baker D."/>
            <person name="Gharbi K."/>
            <person name="Hall N."/>
            <person name="Watson M."/>
            <person name="Adriaenssens E.M."/>
            <person name="Foster-Nyarko E."/>
            <person name="Jarju S."/>
            <person name="Secka A."/>
            <person name="Antonio M."/>
            <person name="Oren A."/>
            <person name="Chaudhuri R.R."/>
            <person name="La Ragione R."/>
            <person name="Hildebrand F."/>
            <person name="Pallen M.J."/>
        </authorList>
    </citation>
    <scope>NUCLEOTIDE SEQUENCE</scope>
    <source>
        <strain evidence="3">F1-3629</strain>
    </source>
</reference>
<dbReference type="SUPFAM" id="SSF55326">
    <property type="entry name" value="PurM N-terminal domain-like"/>
    <property type="match status" value="1"/>
</dbReference>
<keyword evidence="1" id="KW-0784">Thiamine biosynthesis</keyword>
<reference evidence="3" key="1">
    <citation type="submission" date="2020-10" db="EMBL/GenBank/DDBJ databases">
        <authorList>
            <person name="Gilroy R."/>
        </authorList>
    </citation>
    <scope>NUCLEOTIDE SEQUENCE</scope>
    <source>
        <strain evidence="3">F1-3629</strain>
    </source>
</reference>
<proteinExistence type="predicted"/>
<dbReference type="EMBL" id="JADIMJ010000065">
    <property type="protein sequence ID" value="MBO8453944.1"/>
    <property type="molecule type" value="Genomic_DNA"/>
</dbReference>
<name>A0A940DN23_9BACT</name>